<accession>A0A1K1P2Z1</accession>
<organism evidence="2 3">
    <name type="scientific">Ruminococcus flavefaciens</name>
    <dbReference type="NCBI Taxonomy" id="1265"/>
    <lineage>
        <taxon>Bacteria</taxon>
        <taxon>Bacillati</taxon>
        <taxon>Bacillota</taxon>
        <taxon>Clostridia</taxon>
        <taxon>Eubacteriales</taxon>
        <taxon>Oscillospiraceae</taxon>
        <taxon>Ruminococcus</taxon>
    </lineage>
</organism>
<dbReference type="InterPro" id="IPR041286">
    <property type="entry name" value="MBG_2"/>
</dbReference>
<feature type="domain" description="MBG" evidence="1">
    <location>
        <begin position="1610"/>
        <end position="1677"/>
    </location>
</feature>
<name>A0A1K1P2Z1_RUMFL</name>
<gene>
    <name evidence="2" type="ORF">SAMN02910280_2444</name>
</gene>
<dbReference type="Proteomes" id="UP000183461">
    <property type="component" value="Unassembled WGS sequence"/>
</dbReference>
<evidence type="ECO:0000259" key="1">
    <source>
        <dbReference type="Pfam" id="PF18676"/>
    </source>
</evidence>
<sequence length="2456" mass="260765">MASNLSHGMKRVLSGIMALLIVAGGSGLYANVKGGGLFANNVLTASAATTYSSGTGIGYGYDLKYNDLKVGDIIQAGVTFKNPGYNDRYSATTDNYYLNVDGVPKLFYTQDGGETYTTDHMYIVTDVTLTITSQLTYSRGHITLSSPKAEVTSAPVANTLTYTGSAQALVTSGTASNGTMKYKLGDGSWQDTVPTATSVGTYTVYYKASGGTYGGTTYSDSSEGSVEVTISKASNPLTFSNQNVSKSFSTSAQTATLTGASNVQGTVSYAIQSGNSSNYFSLNGTQLTIAANTPVGTYTLGIRATAAGNSNYNSGTKDSTVTVTVGKAGINPSVSMTGWTYGSTASNPSVSGNPGNGTPTYQYKVSTEADSAYSNTKPSNAGTYTVKATIPATINYNGGTATANFTISPKTVSNPTIELNQSSYTYDGNEKKPAVVVKDGSTVIQADEYTASYSNNKNAGTATVTITDKANGNYTVSGSKNFTINKAASSASAPSAIDLTYNTNPQALVNAGTASGGTLMYKVTTEDSTPATNTDGWRDSVPEMTNAGTYYVWYYVKGDSNHNDSAVEKVAVEIKQADNSINAPAARSGLTYTSKAQSLVTKGSAAHGTLYYAVGDSALAADSSDWSTVIPKGTDAGTYKVWTMAKDAAGNYKTVISATPVEVTIAKKSISSATIVLDKTSVPDTATNPNVTVVIAGSLVVPADEYDSACTVDSDNIGTVTVTVKDISENFTGSATTDYVVGTDIRDAVVTLDPETESYRAEQIRPHVTVVYEGEELIEGTDYRLEYGENTAVGMGAVTIIGKGTYAGKITKNFVISARDIASVQSEAIADVTFDNTEKEPVPVLKNGDDTLRKDTDFYCYYNSNKDPGQARVVVVGKGNYSDSRVLNFNIIGQLNNSSYTSASVNKTIVLNDNNTVTTDSFRNADIDITFNGKKLTLDTDYIVKSVEYPITGKHKQGTVTLEGKAFYKDTVTIPFTARNANQKLTVTNEIAEGITVSGVTASENIYTLAVESSYTITNNTGKILTLTGQNPVTLGIGESYVLTVTDEVNYQLAVHDHPYAASVAENGYQLVIGCAGNDLDVLTLAEINTDTEYTFGNTIDPGVTLTERYGKNAEINSVKVYNSSDQEITATALTGGTVPVGTYTVAAVVTYNGATYTLKKQFTISARAYTDTTEYSISAPALTFNGGAQTPTFTITRSGIALIEGTDFDFGWSDGGAFKEFDGAHVFAQTNAGTYSVAIKFKGNYTGETTADWTINRLMISENSADTASKLNVSEITAVTYNRAEQTPEPTLVVGNATLVKGTDYTLSYVNNVNAGTANVTIKPVDISNYSFTEFTKQFTINPKQVTPTIVLGNEVLTYDGNAKEMSFTVKDGDAETGAVIDASEYTYSYTNNTLAGTGTATVTVTNNADKTNGNYIINEASANYSIAKANILTDDVTPPTAVNGLVYAPEASYGLVNAGSVTGNIGTIWYRLGNYSAWSEDIPTGTNASTYTIYWYVKGDNNHNDLGSEDAPFGTIDTASIAEAAISVEAVGYEGAYDGQAHGISVNVTNPEGVTISYSTKADGTYSEAAVTFTDFTDGAQTVYYKVEKENYVTATGYATVNITKKDVTVTPDAEQTKVFGETDPTFTYTSVGLVGEDTVSGTLSRAVGENFGKYAFAIGTLDAGSNYQVQLATGEDIPKFEITAKSISSADVILNKTAFDFGDTPYEPNVDFVIMGSTILIKGTDYTVSYENNNSAGTGSVVIKGINNYTEEYRAYFIIGTDLTNAEITVDTADLFYDGSEKRPAVTVIYGSNTVNADNYEVNYSENINAGTAVVTITGKAENGYTGTASATFEIAKARIATAEVTGTFSYTGTAIIPATIVVKDANESVIAPENYDIEYINNTKVGTAYVIVTAKKGTNYTGTADGTFVIDHAYTAVAEVNASCGAAGVKAHWTDENGAAYLKNEEGAYIPVTAAQLAIAVTGNHDYGTENIQWYWTNDNQAVAIFKCDDCGAKTTVNAAVVPTRVANGMKYTATVTFEEEEYSTSKTVQDTYITAFSEITDWQSANTTGGVIFSYRYNYEGDTDPVYGFLCYRDGVLDKDMTVGMNGVASVIKTAATGTIGASDKGTGIYLRPYIQIGEEYVYGEQVFVKHSDLMDQKAYDEATTAITGYVMANSTGGVIFNYSNTYGGNENAEYGFLCYRDGVLNKDMTVDMAGIASVKKTAAEGTLGASDKGNGIYLRPYIKIGDKYKYGDQVYVKHSELMAQKAFDEAASKITGYTIANKNGGVIFNYSNTYSGNENAEYGFLCYRDGVMNENMTVGMEGIASIKKTTAEGTLGASDKGNGIYLRSYIKIGDKYKYGDQVYVKHSELLKQETLAAATSKITGFKVANSTGGIIFSYKNTYDGPENAVYGFLCYRDGELDKDMTVGMAGVASVIKTAATGTIGASDNGTGIYLRPYIQIGENYVYGDQV</sequence>
<protein>
    <recommendedName>
        <fullName evidence="1">MBG domain-containing protein</fullName>
    </recommendedName>
</protein>
<reference evidence="2 3" key="1">
    <citation type="submission" date="2016-11" db="EMBL/GenBank/DDBJ databases">
        <authorList>
            <person name="Jaros S."/>
            <person name="Januszkiewicz K."/>
            <person name="Wedrychowicz H."/>
        </authorList>
    </citation>
    <scope>NUCLEOTIDE SEQUENCE [LARGE SCALE GENOMIC DNA]</scope>
    <source>
        <strain evidence="2 3">YL228</strain>
    </source>
</reference>
<dbReference type="EMBL" id="FPIP01000007">
    <property type="protein sequence ID" value="SFW42144.1"/>
    <property type="molecule type" value="Genomic_DNA"/>
</dbReference>
<proteinExistence type="predicted"/>
<evidence type="ECO:0000313" key="2">
    <source>
        <dbReference type="EMBL" id="SFW42144.1"/>
    </source>
</evidence>
<dbReference type="Pfam" id="PF18676">
    <property type="entry name" value="MBG_2"/>
    <property type="match status" value="1"/>
</dbReference>
<feature type="non-terminal residue" evidence="2">
    <location>
        <position position="2456"/>
    </location>
</feature>
<evidence type="ECO:0000313" key="3">
    <source>
        <dbReference type="Proteomes" id="UP000183461"/>
    </source>
</evidence>